<feature type="region of interest" description="Disordered" evidence="1">
    <location>
        <begin position="124"/>
        <end position="172"/>
    </location>
</feature>
<dbReference type="GeneID" id="19016806"/>
<feature type="compositionally biased region" description="Basic and acidic residues" evidence="1">
    <location>
        <begin position="146"/>
        <end position="166"/>
    </location>
</feature>
<reference evidence="2 3" key="1">
    <citation type="submission" date="2011-10" db="EMBL/GenBank/DDBJ databases">
        <authorList>
            <person name="Genoscope - CEA"/>
        </authorList>
    </citation>
    <scope>NUCLEOTIDE SEQUENCE [LARGE SCALE GENOMIC DNA]</scope>
    <source>
        <strain evidence="2 3">RCC 1105</strain>
    </source>
</reference>
<protein>
    <submittedName>
        <fullName evidence="2">Uncharacterized protein</fullName>
    </submittedName>
</protein>
<evidence type="ECO:0000313" key="2">
    <source>
        <dbReference type="EMBL" id="CCO15488.1"/>
    </source>
</evidence>
<accession>K8F1V0</accession>
<evidence type="ECO:0000313" key="3">
    <source>
        <dbReference type="Proteomes" id="UP000198341"/>
    </source>
</evidence>
<sequence>MAPGNVANRLLGFISTNLKKTKRQSKRLSSRFVVGKDDDFEKENLNLSRSKSLSPKERETKTTEKKRARDDASVVREMREYLTKRVKEEDGGKRDEKGYVEYLEYFEAAENVVRENERLRELLAKKNGGTETDDEDVPESGTNASEEERERDDVKASTEGKKKEEVSQPPSSLWNVVVHSDDVFKAHILPKLYGMRTSFQS</sequence>
<organism evidence="2 3">
    <name type="scientific">Bathycoccus prasinos</name>
    <dbReference type="NCBI Taxonomy" id="41875"/>
    <lineage>
        <taxon>Eukaryota</taxon>
        <taxon>Viridiplantae</taxon>
        <taxon>Chlorophyta</taxon>
        <taxon>Mamiellophyceae</taxon>
        <taxon>Mamiellales</taxon>
        <taxon>Bathycoccaceae</taxon>
        <taxon>Bathycoccus</taxon>
    </lineage>
</organism>
<dbReference type="EMBL" id="FO082276">
    <property type="protein sequence ID" value="CCO15488.1"/>
    <property type="molecule type" value="Genomic_DNA"/>
</dbReference>
<feature type="compositionally biased region" description="Basic and acidic residues" evidence="1">
    <location>
        <begin position="54"/>
        <end position="76"/>
    </location>
</feature>
<feature type="region of interest" description="Disordered" evidence="1">
    <location>
        <begin position="45"/>
        <end position="76"/>
    </location>
</feature>
<dbReference type="KEGG" id="bpg:Bathy03g02690"/>
<proteinExistence type="predicted"/>
<dbReference type="RefSeq" id="XP_007514051.1">
    <property type="nucleotide sequence ID" value="XM_007513989.1"/>
</dbReference>
<keyword evidence="3" id="KW-1185">Reference proteome</keyword>
<gene>
    <name evidence="2" type="ORF">Bathy03g02690</name>
</gene>
<dbReference type="Proteomes" id="UP000198341">
    <property type="component" value="Chromosome 3"/>
</dbReference>
<name>K8F1V0_9CHLO</name>
<dbReference type="AlphaFoldDB" id="K8F1V0"/>
<evidence type="ECO:0000256" key="1">
    <source>
        <dbReference type="SAM" id="MobiDB-lite"/>
    </source>
</evidence>